<feature type="region of interest" description="Disordered" evidence="4">
    <location>
        <begin position="97"/>
        <end position="116"/>
    </location>
</feature>
<proteinExistence type="inferred from homology"/>
<comment type="caution">
    <text evidence="5">The sequence shown here is derived from an EMBL/GenBank/DDBJ whole genome shotgun (WGS) entry which is preliminary data.</text>
</comment>
<dbReference type="PANTHER" id="PTHR30203">
    <property type="entry name" value="OUTER MEMBRANE CATION EFFLUX PROTEIN"/>
    <property type="match status" value="1"/>
</dbReference>
<evidence type="ECO:0000256" key="4">
    <source>
        <dbReference type="SAM" id="MobiDB-lite"/>
    </source>
</evidence>
<dbReference type="PROSITE" id="PS51257">
    <property type="entry name" value="PROKAR_LIPOPROTEIN"/>
    <property type="match status" value="1"/>
</dbReference>
<evidence type="ECO:0000313" key="5">
    <source>
        <dbReference type="EMBL" id="NIF21682.1"/>
    </source>
</evidence>
<keyword evidence="3" id="KW-0564">Palmitate</keyword>
<comment type="subcellular location">
    <subcellularLocation>
        <location evidence="1 3">Cell outer membrane</location>
        <topology evidence="1 3">Lipid-anchor</topology>
    </subcellularLocation>
</comment>
<evidence type="ECO:0000256" key="2">
    <source>
        <dbReference type="ARBA" id="ARBA00007613"/>
    </source>
</evidence>
<feature type="signal peptide" evidence="3">
    <location>
        <begin position="1"/>
        <end position="22"/>
    </location>
</feature>
<organism evidence="5 6">
    <name type="scientific">Candidatus Pantoea multigeneris</name>
    <dbReference type="NCBI Taxonomy" id="2608357"/>
    <lineage>
        <taxon>Bacteria</taxon>
        <taxon>Pseudomonadati</taxon>
        <taxon>Pseudomonadota</taxon>
        <taxon>Gammaproteobacteria</taxon>
        <taxon>Enterobacterales</taxon>
        <taxon>Erwiniaceae</taxon>
        <taxon>Pantoea</taxon>
    </lineage>
</organism>
<dbReference type="Proteomes" id="UP001515683">
    <property type="component" value="Unassembled WGS sequence"/>
</dbReference>
<dbReference type="Gene3D" id="2.20.200.10">
    <property type="entry name" value="Outer membrane efflux proteins (OEP)"/>
    <property type="match status" value="1"/>
</dbReference>
<name>A0ABX0R8I2_9GAMM</name>
<evidence type="ECO:0000313" key="6">
    <source>
        <dbReference type="Proteomes" id="UP001515683"/>
    </source>
</evidence>
<keyword evidence="3" id="KW-1134">Transmembrane beta strand</keyword>
<protein>
    <submittedName>
        <fullName evidence="5">Efflux transporter outer membrane subunit</fullName>
    </submittedName>
</protein>
<sequence length="458" mass="49721">MNRTLLLLALFVSGCSLNPALTHGPSPVAQHYAQQNAATGNGADLGWREMFKDPQLQQAIALALSNNRDLRIAMLNVDTVQAQYRIQRAARLPGVEMNGSWTRQNSGSNAASGTGGITDQTTAGVNLSAFEIDLFGRVKSLSTAAYARYLATEAGSRAARISLIASVARAWYNQMQTAEQLALSRQTLQDWQHSLVLARQLQAANQNSAIDVAQAEGQVATAEADVQANERAYLQAGNALRLLVGTRETLPVPQSTLMKSDIETELPAGIPSDLLTRRPDIIQAELNLQAANADIGAARAAFFPRISLTASFGQASPQLSQLFDSGSQTWQFLPQVSIPLFQGGRLQAELDVAKLKKSTAVADYDKAIQVAFREVSDGLAGNATYRKQMSAQQRVVESAERRLHLSMQRYQAGLDNRLELLDAQRQLYSAQQTLLTLRQNEIDNAITLYKALGGGIKE</sequence>
<feature type="chain" id="PRO_5044957082" evidence="3">
    <location>
        <begin position="23"/>
        <end position="458"/>
    </location>
</feature>
<keyword evidence="3" id="KW-0812">Transmembrane</keyword>
<comment type="similarity">
    <text evidence="2 3">Belongs to the outer membrane factor (OMF) (TC 1.B.17) family.</text>
</comment>
<keyword evidence="3" id="KW-0472">Membrane</keyword>
<dbReference type="Gene3D" id="1.20.1600.10">
    <property type="entry name" value="Outer membrane efflux proteins (OEP)"/>
    <property type="match status" value="1"/>
</dbReference>
<keyword evidence="3" id="KW-0449">Lipoprotein</keyword>
<dbReference type="EMBL" id="VWXF01000002">
    <property type="protein sequence ID" value="NIF21682.1"/>
    <property type="molecule type" value="Genomic_DNA"/>
</dbReference>
<keyword evidence="6" id="KW-1185">Reference proteome</keyword>
<dbReference type="Pfam" id="PF02321">
    <property type="entry name" value="OEP"/>
    <property type="match status" value="2"/>
</dbReference>
<reference evidence="5 6" key="1">
    <citation type="journal article" date="2019" name="bioRxiv">
        <title>Bacteria contribute to plant secondary compound degradation in a generalist herbivore system.</title>
        <authorList>
            <person name="Francoeur C.B."/>
            <person name="Khadempour L."/>
            <person name="Moreira-Soto R.D."/>
            <person name="Gotting K."/>
            <person name="Book A.J."/>
            <person name="Pinto-Tomas A.A."/>
            <person name="Keefover-Ring K."/>
            <person name="Currie C.R."/>
        </authorList>
    </citation>
    <scope>NUCLEOTIDE SEQUENCE [LARGE SCALE GENOMIC DNA]</scope>
    <source>
        <strain evidence="5">Acro-835</strain>
    </source>
</reference>
<accession>A0ABX0R8I2</accession>
<dbReference type="InterPro" id="IPR003423">
    <property type="entry name" value="OMP_efflux"/>
</dbReference>
<gene>
    <name evidence="5" type="ORF">F3J40_08750</name>
</gene>
<evidence type="ECO:0000256" key="1">
    <source>
        <dbReference type="ARBA" id="ARBA00004459"/>
    </source>
</evidence>
<dbReference type="InterPro" id="IPR010131">
    <property type="entry name" value="MdtP/NodT-like"/>
</dbReference>
<dbReference type="NCBIfam" id="TIGR01845">
    <property type="entry name" value="outer_NodT"/>
    <property type="match status" value="1"/>
</dbReference>
<dbReference type="PANTHER" id="PTHR30203:SF32">
    <property type="entry name" value="CATION EFFLUX SYSTEM PROTEIN CUSC"/>
    <property type="match status" value="1"/>
</dbReference>
<dbReference type="RefSeq" id="WP_167013765.1">
    <property type="nucleotide sequence ID" value="NZ_VWXF01000002.1"/>
</dbReference>
<keyword evidence="3" id="KW-0732">Signal</keyword>
<evidence type="ECO:0000256" key="3">
    <source>
        <dbReference type="RuleBase" id="RU362097"/>
    </source>
</evidence>
<dbReference type="SUPFAM" id="SSF56954">
    <property type="entry name" value="Outer membrane efflux proteins (OEP)"/>
    <property type="match status" value="1"/>
</dbReference>